<reference evidence="2 3" key="1">
    <citation type="journal article" date="2017" name="Environ. Microbiol.">
        <title>Genome and epigenome of a novel marine Thaumarchaeota strain suggest viral infection, phosphorothioation DNA modification and multiple restriction systems.</title>
        <authorList>
            <person name="Ahlgren N.A."/>
            <person name="Chen Y."/>
            <person name="Needham D.M."/>
            <person name="Parada A.E."/>
            <person name="Sachdeva R."/>
            <person name="Trinh V."/>
            <person name="Chen T."/>
            <person name="Fuhrman J.A."/>
        </authorList>
    </citation>
    <scope>NUCLEOTIDE SEQUENCE [LARGE SCALE GENOMIC DNA]</scope>
    <source>
        <strain evidence="2 3">SPOT01</strain>
    </source>
</reference>
<keyword evidence="1" id="KW-0472">Membrane</keyword>
<accession>A0A2Z2HKB5</accession>
<evidence type="ECO:0000313" key="2">
    <source>
        <dbReference type="EMBL" id="ARS64453.1"/>
    </source>
</evidence>
<dbReference type="NCBIfam" id="NF041770">
    <property type="entry name" value="CFI_box_CTERM"/>
    <property type="match status" value="1"/>
</dbReference>
<keyword evidence="1" id="KW-1133">Transmembrane helix</keyword>
<sequence>MNMLFIITIMAVAMIGTITVHQVYAVEEDIEEVTPLTINSLEVYEDADYSRYRVTGDAPVSTEITFKTTKPDGLDGNYPGSIDTSKSAYIVDNKIDFTNNLVYGTWTLEVCAPEYDMCVQELFTIDEPVPPSNGDETQMEMVSNETSVEEGGGCLIATATYGSEMSQQVQQLRELRDNQLLQTESGKQFMGAFNDVYYSFSPVIADYERENPLFKEAVKIAITPMISTLSLMENAESESEVLSIGISIIALNLGMYLGVPVIVVVGIRKIK</sequence>
<evidence type="ECO:0000256" key="1">
    <source>
        <dbReference type="SAM" id="Phobius"/>
    </source>
</evidence>
<name>A0A2Z2HKB5_9ARCH</name>
<dbReference type="GeneID" id="67882428"/>
<gene>
    <name evidence="2" type="ORF">NMSP_0834</name>
</gene>
<dbReference type="Proteomes" id="UP000249949">
    <property type="component" value="Chromosome"/>
</dbReference>
<keyword evidence="1" id="KW-0812">Transmembrane</keyword>
<dbReference type="RefSeq" id="WP_225971326.1">
    <property type="nucleotide sequence ID" value="NZ_CP021324.1"/>
</dbReference>
<keyword evidence="3" id="KW-1185">Reference proteome</keyword>
<evidence type="ECO:0000313" key="3">
    <source>
        <dbReference type="Proteomes" id="UP000249949"/>
    </source>
</evidence>
<dbReference type="AlphaFoldDB" id="A0A2Z2HKB5"/>
<proteinExistence type="predicted"/>
<feature type="transmembrane region" description="Helical" evidence="1">
    <location>
        <begin position="241"/>
        <end position="267"/>
    </location>
</feature>
<dbReference type="InterPro" id="IPR049886">
    <property type="entry name" value="CFI_box_CTERM_dom"/>
</dbReference>
<dbReference type="EMBL" id="CP021324">
    <property type="protein sequence ID" value="ARS64453.1"/>
    <property type="molecule type" value="Genomic_DNA"/>
</dbReference>
<dbReference type="KEGG" id="nct:NMSP_0834"/>
<organism evidence="2 3">
    <name type="scientific">Candidatus Nitrosomarinus catalinensis</name>
    <dbReference type="NCBI Taxonomy" id="1898749"/>
    <lineage>
        <taxon>Archaea</taxon>
        <taxon>Nitrososphaerota</taxon>
        <taxon>Nitrososphaeria</taxon>
        <taxon>Nitrosopumilales</taxon>
        <taxon>Nitrosopumilaceae</taxon>
        <taxon>Candidatus Nitrosomarinus</taxon>
    </lineage>
</organism>
<protein>
    <recommendedName>
        <fullName evidence="4">Copper-binding protein</fullName>
    </recommendedName>
</protein>
<evidence type="ECO:0008006" key="4">
    <source>
        <dbReference type="Google" id="ProtNLM"/>
    </source>
</evidence>